<protein>
    <submittedName>
        <fullName evidence="2">Uncharacterized protein</fullName>
    </submittedName>
</protein>
<comment type="caution">
    <text evidence="2">The sequence shown here is derived from an EMBL/GenBank/DDBJ whole genome shotgun (WGS) entry which is preliminary data.</text>
</comment>
<feature type="compositionally biased region" description="Basic and acidic residues" evidence="1">
    <location>
        <begin position="292"/>
        <end position="314"/>
    </location>
</feature>
<feature type="compositionally biased region" description="Gly residues" evidence="1">
    <location>
        <begin position="265"/>
        <end position="276"/>
    </location>
</feature>
<dbReference type="Proteomes" id="UP001303889">
    <property type="component" value="Unassembled WGS sequence"/>
</dbReference>
<evidence type="ECO:0000313" key="3">
    <source>
        <dbReference type="Proteomes" id="UP001303889"/>
    </source>
</evidence>
<feature type="compositionally biased region" description="Gly residues" evidence="1">
    <location>
        <begin position="245"/>
        <end position="258"/>
    </location>
</feature>
<feature type="compositionally biased region" description="Polar residues" evidence="1">
    <location>
        <begin position="8"/>
        <end position="24"/>
    </location>
</feature>
<feature type="region of interest" description="Disordered" evidence="1">
    <location>
        <begin position="140"/>
        <end position="185"/>
    </location>
</feature>
<feature type="compositionally biased region" description="Basic residues" evidence="1">
    <location>
        <begin position="92"/>
        <end position="103"/>
    </location>
</feature>
<feature type="region of interest" description="Disordered" evidence="1">
    <location>
        <begin position="92"/>
        <end position="122"/>
    </location>
</feature>
<reference evidence="2" key="2">
    <citation type="submission" date="2023-05" db="EMBL/GenBank/DDBJ databases">
        <authorList>
            <consortium name="Lawrence Berkeley National Laboratory"/>
            <person name="Steindorff A."/>
            <person name="Hensen N."/>
            <person name="Bonometti L."/>
            <person name="Westerberg I."/>
            <person name="Brannstrom I.O."/>
            <person name="Guillou S."/>
            <person name="Cros-Aarteil S."/>
            <person name="Calhoun S."/>
            <person name="Haridas S."/>
            <person name="Kuo A."/>
            <person name="Mondo S."/>
            <person name="Pangilinan J."/>
            <person name="Riley R."/>
            <person name="Labutti K."/>
            <person name="Andreopoulos B."/>
            <person name="Lipzen A."/>
            <person name="Chen C."/>
            <person name="Yanf M."/>
            <person name="Daum C."/>
            <person name="Ng V."/>
            <person name="Clum A."/>
            <person name="Ohm R."/>
            <person name="Martin F."/>
            <person name="Silar P."/>
            <person name="Natvig D."/>
            <person name="Lalanne C."/>
            <person name="Gautier V."/>
            <person name="Ament-Velasquez S.L."/>
            <person name="Kruys A."/>
            <person name="Hutchinson M.I."/>
            <person name="Powell A.J."/>
            <person name="Barry K."/>
            <person name="Miller A.N."/>
            <person name="Grigoriev I.V."/>
            <person name="Debuchy R."/>
            <person name="Gladieux P."/>
            <person name="Thoren M.H."/>
            <person name="Johannesson H."/>
        </authorList>
    </citation>
    <scope>NUCLEOTIDE SEQUENCE</scope>
    <source>
        <strain evidence="2">CBS 103.79</strain>
    </source>
</reference>
<feature type="region of interest" description="Disordered" evidence="1">
    <location>
        <begin position="1"/>
        <end position="78"/>
    </location>
</feature>
<feature type="region of interest" description="Disordered" evidence="1">
    <location>
        <begin position="245"/>
        <end position="314"/>
    </location>
</feature>
<sequence length="431" mass="46621">MSPRKATATPSQPSTPRNPRNTVHSGRVTKPRSTTPNNTKKYPKLLPSPSIPPMPATSTGPGRPKGSTQNSPGKYGRCPVCLVGRRVRSRFKPHGISPHRGKFRFVCSNRSTPSSPVENPCDYSEVLEGDPASDPVGFWAGSAFASSSPAQEGEEEEGDLEVVVVGSSSPEERREGDVPTQRLGCPECMRGSLIREGREVGGWRETVLVCKEEGKKSDGCGYEMEIEREPVGGGYDEMEGYEAGGGFGVGKGRGVGGGRGRRDFGGGGGVGQGNNKGKGKATDSSSKPAKKTAAEAERERREMEEWAARERQRAWEDPRATAVYAGPVDEFRKKIVVDLTEEDDGDDDVVGQRAMGGRRAPPVPAAYMVGPHAPIVIEDDSDEFDNIASDDERALMHLADKAAVDDDMEEEEDDLEIMDMRDVVLSSKRRR</sequence>
<dbReference type="AlphaFoldDB" id="A0AAN6RQ96"/>
<feature type="compositionally biased region" description="Low complexity" evidence="1">
    <location>
        <begin position="140"/>
        <end position="151"/>
    </location>
</feature>
<dbReference type="EMBL" id="MU855926">
    <property type="protein sequence ID" value="KAK3898503.1"/>
    <property type="molecule type" value="Genomic_DNA"/>
</dbReference>
<feature type="compositionally biased region" description="Polar residues" evidence="1">
    <location>
        <begin position="56"/>
        <end position="72"/>
    </location>
</feature>
<evidence type="ECO:0000313" key="2">
    <source>
        <dbReference type="EMBL" id="KAK3898503.1"/>
    </source>
</evidence>
<evidence type="ECO:0000256" key="1">
    <source>
        <dbReference type="SAM" id="MobiDB-lite"/>
    </source>
</evidence>
<feature type="compositionally biased region" description="Polar residues" evidence="1">
    <location>
        <begin position="31"/>
        <end position="40"/>
    </location>
</feature>
<name>A0AAN6RQ96_9PEZI</name>
<proteinExistence type="predicted"/>
<reference evidence="2" key="1">
    <citation type="journal article" date="2023" name="Mol. Phylogenet. Evol.">
        <title>Genome-scale phylogeny and comparative genomics of the fungal order Sordariales.</title>
        <authorList>
            <person name="Hensen N."/>
            <person name="Bonometti L."/>
            <person name="Westerberg I."/>
            <person name="Brannstrom I.O."/>
            <person name="Guillou S."/>
            <person name="Cros-Aarteil S."/>
            <person name="Calhoun S."/>
            <person name="Haridas S."/>
            <person name="Kuo A."/>
            <person name="Mondo S."/>
            <person name="Pangilinan J."/>
            <person name="Riley R."/>
            <person name="LaButti K."/>
            <person name="Andreopoulos B."/>
            <person name="Lipzen A."/>
            <person name="Chen C."/>
            <person name="Yan M."/>
            <person name="Daum C."/>
            <person name="Ng V."/>
            <person name="Clum A."/>
            <person name="Steindorff A."/>
            <person name="Ohm R.A."/>
            <person name="Martin F."/>
            <person name="Silar P."/>
            <person name="Natvig D.O."/>
            <person name="Lalanne C."/>
            <person name="Gautier V."/>
            <person name="Ament-Velasquez S.L."/>
            <person name="Kruys A."/>
            <person name="Hutchinson M.I."/>
            <person name="Powell A.J."/>
            <person name="Barry K."/>
            <person name="Miller A.N."/>
            <person name="Grigoriev I.V."/>
            <person name="Debuchy R."/>
            <person name="Gladieux P."/>
            <person name="Hiltunen Thoren M."/>
            <person name="Johannesson H."/>
        </authorList>
    </citation>
    <scope>NUCLEOTIDE SEQUENCE</scope>
    <source>
        <strain evidence="2">CBS 103.79</strain>
    </source>
</reference>
<keyword evidence="3" id="KW-1185">Reference proteome</keyword>
<feature type="compositionally biased region" description="Polar residues" evidence="1">
    <location>
        <begin position="108"/>
        <end position="117"/>
    </location>
</feature>
<accession>A0AAN6RQ96</accession>
<organism evidence="2 3">
    <name type="scientific">Staphylotrichum tortipilum</name>
    <dbReference type="NCBI Taxonomy" id="2831512"/>
    <lineage>
        <taxon>Eukaryota</taxon>
        <taxon>Fungi</taxon>
        <taxon>Dikarya</taxon>
        <taxon>Ascomycota</taxon>
        <taxon>Pezizomycotina</taxon>
        <taxon>Sordariomycetes</taxon>
        <taxon>Sordariomycetidae</taxon>
        <taxon>Sordariales</taxon>
        <taxon>Chaetomiaceae</taxon>
        <taxon>Staphylotrichum</taxon>
    </lineage>
</organism>
<gene>
    <name evidence="2" type="ORF">C8A05DRAFT_37908</name>
</gene>